<proteinExistence type="predicted"/>
<name>A0A7J6JPW2_COLFN</name>
<dbReference type="GO" id="GO:0004674">
    <property type="term" value="F:protein serine/threonine kinase activity"/>
    <property type="evidence" value="ECO:0007669"/>
    <property type="project" value="TreeGrafter"/>
</dbReference>
<dbReference type="Proteomes" id="UP000011096">
    <property type="component" value="Unassembled WGS sequence"/>
</dbReference>
<gene>
    <name evidence="2" type="ORF">CGGC5_v002604</name>
</gene>
<dbReference type="PANTHER" id="PTHR24359:SF37">
    <property type="entry name" value="PROTEIN KINASE DOMAIN-CONTAINING PROTEIN"/>
    <property type="match status" value="1"/>
</dbReference>
<dbReference type="RefSeq" id="XP_031878307.2">
    <property type="nucleotide sequence ID" value="XM_032025055.2"/>
</dbReference>
<reference evidence="2 3" key="2">
    <citation type="submission" date="2020-04" db="EMBL/GenBank/DDBJ databases">
        <title>Genome sequencing and assembly of multiple isolates from the Colletotrichum gloeosporioides species complex.</title>
        <authorList>
            <person name="Gan P."/>
            <person name="Shirasu K."/>
        </authorList>
    </citation>
    <scope>NUCLEOTIDE SEQUENCE [LARGE SCALE GENOMIC DNA]</scope>
    <source>
        <strain evidence="2 3">Nara gc5</strain>
    </source>
</reference>
<feature type="domain" description="Protein kinase" evidence="1">
    <location>
        <begin position="278"/>
        <end position="611"/>
    </location>
</feature>
<sequence>MVTSTDRLFQMAATARRQPIMSHDASQEFSGLMKLKPSSKLILDDPERVQKVLDRGEAFRLKRDRDRQAVPRVNGFNGQMNEDSDDDDIVEQLGLQLDQAKTSNALEPEKRFIPQPQFDRILTFESVYRVVSSLRCFRKEPNKRELAKQIYYGNSDGSKGPAVKLLAVLVGIDKVEDFAKHFKDGVRDSCLPLQPTGATKDQFLKCRKHGMHSTINSYLRPQIRESFSQWSHTLNAPFIKWEPSLHSHYVLETGDIIPVEIIDKVTQEDSSDTTQKDALSGGGNTYGGFSEVYKVKIHDGHWDFGDHGIRHPQEFFALKKLTSHNRNSFDLELSSLLFTGNNYKKKHLIQLLATFEVVNPAAGGLSTYYLLFDWAEGDLSKFWQNNERLVGNKKHCLWMAEQFHEICEALQCVHNDRAPTMRYLEDRDSNQDLYGRHGDIKPGNFLWFHSNSFPGLLALSDFGLGRLHTQVSRSKQDPRNLERSASYRCPEFDLPFGQVSPRSDIFSLGCVFLEYVTWFFYGFDAVENVFPGKRMENDIYGFESDIFFSVRDKRAHIKPSVLAWIHKLQHRPDCSWYLWELLEVIKNGMLEPNSDNRIRANQLTKRMHELLKACKGEDDYYLGSRWPTK</sequence>
<evidence type="ECO:0000313" key="2">
    <source>
        <dbReference type="EMBL" id="KAF4491762.1"/>
    </source>
</evidence>
<evidence type="ECO:0000313" key="3">
    <source>
        <dbReference type="Proteomes" id="UP000011096"/>
    </source>
</evidence>
<comment type="caution">
    <text evidence="2">The sequence shown here is derived from an EMBL/GenBank/DDBJ whole genome shotgun (WGS) entry which is preliminary data.</text>
</comment>
<dbReference type="EMBL" id="ANPB02000001">
    <property type="protein sequence ID" value="KAF4491762.1"/>
    <property type="molecule type" value="Genomic_DNA"/>
</dbReference>
<dbReference type="PANTHER" id="PTHR24359">
    <property type="entry name" value="SERINE/THREONINE-PROTEIN KINASE SBK1"/>
    <property type="match status" value="1"/>
</dbReference>
<dbReference type="OrthoDB" id="20872at2759"/>
<dbReference type="InterPro" id="IPR000719">
    <property type="entry name" value="Prot_kinase_dom"/>
</dbReference>
<evidence type="ECO:0000259" key="1">
    <source>
        <dbReference type="PROSITE" id="PS50011"/>
    </source>
</evidence>
<keyword evidence="3" id="KW-1185">Reference proteome</keyword>
<dbReference type="SUPFAM" id="SSF56112">
    <property type="entry name" value="Protein kinase-like (PK-like)"/>
    <property type="match status" value="1"/>
</dbReference>
<reference evidence="2 3" key="1">
    <citation type="submission" date="2012-08" db="EMBL/GenBank/DDBJ databases">
        <authorList>
            <person name="Gan P.H.P."/>
            <person name="Ikeda K."/>
            <person name="Irieda H."/>
            <person name="Narusaka M."/>
            <person name="O'Connell R.J."/>
            <person name="Narusaka Y."/>
            <person name="Takano Y."/>
            <person name="Kubo Y."/>
            <person name="Shirasu K."/>
        </authorList>
    </citation>
    <scope>NUCLEOTIDE SEQUENCE [LARGE SCALE GENOMIC DNA]</scope>
    <source>
        <strain evidence="2 3">Nara gc5</strain>
    </source>
</reference>
<dbReference type="GO" id="GO:0005524">
    <property type="term" value="F:ATP binding"/>
    <property type="evidence" value="ECO:0007669"/>
    <property type="project" value="InterPro"/>
</dbReference>
<dbReference type="SMART" id="SM00220">
    <property type="entry name" value="S_TKc"/>
    <property type="match status" value="1"/>
</dbReference>
<dbReference type="AlphaFoldDB" id="A0A7J6JPW2"/>
<dbReference type="Pfam" id="PF00069">
    <property type="entry name" value="Pkinase"/>
    <property type="match status" value="1"/>
</dbReference>
<dbReference type="InParanoid" id="A0A7J6JPW2"/>
<dbReference type="InterPro" id="IPR011009">
    <property type="entry name" value="Kinase-like_dom_sf"/>
</dbReference>
<dbReference type="PROSITE" id="PS50011">
    <property type="entry name" value="PROTEIN_KINASE_DOM"/>
    <property type="match status" value="1"/>
</dbReference>
<dbReference type="Gene3D" id="1.10.510.10">
    <property type="entry name" value="Transferase(Phosphotransferase) domain 1"/>
    <property type="match status" value="1"/>
</dbReference>
<organism evidence="2 3">
    <name type="scientific">Colletotrichum fructicola (strain Nara gc5)</name>
    <name type="common">Anthracnose fungus</name>
    <name type="synonym">Colletotrichum gloeosporioides (strain Nara gc5)</name>
    <dbReference type="NCBI Taxonomy" id="1213859"/>
    <lineage>
        <taxon>Eukaryota</taxon>
        <taxon>Fungi</taxon>
        <taxon>Dikarya</taxon>
        <taxon>Ascomycota</taxon>
        <taxon>Pezizomycotina</taxon>
        <taxon>Sordariomycetes</taxon>
        <taxon>Hypocreomycetidae</taxon>
        <taxon>Glomerellales</taxon>
        <taxon>Glomerellaceae</taxon>
        <taxon>Colletotrichum</taxon>
        <taxon>Colletotrichum gloeosporioides species complex</taxon>
    </lineage>
</organism>
<protein>
    <recommendedName>
        <fullName evidence="1">Protein kinase domain-containing protein</fullName>
    </recommendedName>
</protein>
<dbReference type="GeneID" id="43609216"/>
<accession>A0A7J6JPW2</accession>